<feature type="region of interest" description="Disordered" evidence="1">
    <location>
        <begin position="27"/>
        <end position="49"/>
    </location>
</feature>
<dbReference type="EMBL" id="CP008944">
    <property type="protein sequence ID" value="AIG63975.1"/>
    <property type="molecule type" value="Genomic_DNA"/>
</dbReference>
<evidence type="ECO:0000256" key="1">
    <source>
        <dbReference type="SAM" id="MobiDB-lite"/>
    </source>
</evidence>
<accession>A0ABM5QMF4</accession>
<gene>
    <name evidence="3" type="ORF">CATYP_04130</name>
</gene>
<dbReference type="PROSITE" id="PS51257">
    <property type="entry name" value="PROKAR_LIPOPROTEIN"/>
    <property type="match status" value="1"/>
</dbReference>
<keyword evidence="4" id="KW-1185">Reference proteome</keyword>
<organism evidence="3 4">
    <name type="scientific">Corynebacterium atypicum</name>
    <dbReference type="NCBI Taxonomy" id="191610"/>
    <lineage>
        <taxon>Bacteria</taxon>
        <taxon>Bacillati</taxon>
        <taxon>Actinomycetota</taxon>
        <taxon>Actinomycetes</taxon>
        <taxon>Mycobacteriales</taxon>
        <taxon>Corynebacteriaceae</taxon>
        <taxon>Corynebacterium</taxon>
    </lineage>
</organism>
<feature type="chain" id="PRO_5047118876" description="SsuA/THI5-like domain-containing protein" evidence="2">
    <location>
        <begin position="22"/>
        <end position="318"/>
    </location>
</feature>
<sequence>MNLSRKVALGLVAASSLLLTACGSTETQQSPATSQPASQASTTTSAAAPDRVEKATMALPEDEQVADYFSAVLATPEVTKAFGDVRTEIWQDRHAAEKLLLDDRPELAVVPVQLAARAFNEGAPIKLTAATFWHPLALFGQATPPEDPKDVAQWADPLRDKTIVTALPEASVPILALEHILSRNEVSAKISYVDSPEAAHRAVAAGDAAAALDFADVETELLPQFNLQDEWARTTGSLPRLFWMGLVADEELIADHRDAVRTLTRSTIDQAGENANPILPARDVSSELARFYENIGQNAEDVLGGRAIDADFFVQRRA</sequence>
<keyword evidence="2" id="KW-0732">Signal</keyword>
<evidence type="ECO:0000256" key="2">
    <source>
        <dbReference type="SAM" id="SignalP"/>
    </source>
</evidence>
<reference evidence="3 4" key="1">
    <citation type="submission" date="2014-07" db="EMBL/GenBank/DDBJ databases">
        <title>Complete genome sequence of Corynebacterium atypicum DSM 44849: identifiction of the mycolic acid biosynthesis genes.</title>
        <authorList>
            <person name="Tippelt A."/>
            <person name="Mollmann S."/>
            <person name="Albersmeier A."/>
            <person name="Jaenicke S."/>
            <person name="Ruckert C."/>
            <person name="Tauch A."/>
        </authorList>
    </citation>
    <scope>NUCLEOTIDE SEQUENCE [LARGE SCALE GENOMIC DNA]</scope>
    <source>
        <strain evidence="3 4">R2070</strain>
    </source>
</reference>
<evidence type="ECO:0000313" key="3">
    <source>
        <dbReference type="EMBL" id="AIG63975.1"/>
    </source>
</evidence>
<dbReference type="Gene3D" id="3.40.190.10">
    <property type="entry name" value="Periplasmic binding protein-like II"/>
    <property type="match status" value="2"/>
</dbReference>
<proteinExistence type="predicted"/>
<dbReference type="SUPFAM" id="SSF53850">
    <property type="entry name" value="Periplasmic binding protein-like II"/>
    <property type="match status" value="1"/>
</dbReference>
<dbReference type="RefSeq" id="WP_038605086.1">
    <property type="nucleotide sequence ID" value="NZ_CP008944.1"/>
</dbReference>
<feature type="signal peptide" evidence="2">
    <location>
        <begin position="1"/>
        <end position="21"/>
    </location>
</feature>
<dbReference type="Proteomes" id="UP000028504">
    <property type="component" value="Chromosome"/>
</dbReference>
<evidence type="ECO:0008006" key="5">
    <source>
        <dbReference type="Google" id="ProtNLM"/>
    </source>
</evidence>
<protein>
    <recommendedName>
        <fullName evidence="5">SsuA/THI5-like domain-containing protein</fullName>
    </recommendedName>
</protein>
<evidence type="ECO:0000313" key="4">
    <source>
        <dbReference type="Proteomes" id="UP000028504"/>
    </source>
</evidence>
<name>A0ABM5QMF4_9CORY</name>